<feature type="region of interest" description="Disordered" evidence="1">
    <location>
        <begin position="488"/>
        <end position="519"/>
    </location>
</feature>
<dbReference type="GO" id="GO:0005634">
    <property type="term" value="C:nucleus"/>
    <property type="evidence" value="ECO:0007669"/>
    <property type="project" value="TreeGrafter"/>
</dbReference>
<keyword evidence="4" id="KW-1185">Reference proteome</keyword>
<gene>
    <name evidence="3" type="ORF">X975_01090</name>
</gene>
<dbReference type="GO" id="GO:0008582">
    <property type="term" value="P:regulation of synaptic assembly at neuromuscular junction"/>
    <property type="evidence" value="ECO:0007669"/>
    <property type="project" value="TreeGrafter"/>
</dbReference>
<feature type="domain" description="PHR" evidence="2">
    <location>
        <begin position="106"/>
        <end position="256"/>
    </location>
</feature>
<dbReference type="STRING" id="407821.A0A087US32"/>
<dbReference type="PANTHER" id="PTHR45943">
    <property type="entry name" value="E3 UBIQUITIN-PROTEIN LIGASE MYCBP2"/>
    <property type="match status" value="1"/>
</dbReference>
<dbReference type="OrthoDB" id="6050183at2759"/>
<dbReference type="InterPro" id="IPR012983">
    <property type="entry name" value="PHR"/>
</dbReference>
<dbReference type="AlphaFoldDB" id="A0A087US32"/>
<dbReference type="EMBL" id="KK121305">
    <property type="protein sequence ID" value="KFM80171.1"/>
    <property type="molecule type" value="Genomic_DNA"/>
</dbReference>
<dbReference type="FunFam" id="2.60.120.820:FF:000002">
    <property type="entry name" value="E3 ubiquitin-protein ligase MYCBP2 isoform X1"/>
    <property type="match status" value="1"/>
</dbReference>
<dbReference type="GO" id="GO:0061630">
    <property type="term" value="F:ubiquitin protein ligase activity"/>
    <property type="evidence" value="ECO:0007669"/>
    <property type="project" value="TreeGrafter"/>
</dbReference>
<dbReference type="Gene3D" id="2.60.120.820">
    <property type="entry name" value="PHR domain"/>
    <property type="match status" value="1"/>
</dbReference>
<protein>
    <submittedName>
        <fullName evidence="3">Putative E3 ubiquitin-protein ligase MYCBP2</fullName>
    </submittedName>
</protein>
<evidence type="ECO:0000313" key="4">
    <source>
        <dbReference type="Proteomes" id="UP000054359"/>
    </source>
</evidence>
<dbReference type="Pfam" id="PF08005">
    <property type="entry name" value="PHR"/>
    <property type="match status" value="1"/>
</dbReference>
<feature type="compositionally biased region" description="Polar residues" evidence="1">
    <location>
        <begin position="488"/>
        <end position="514"/>
    </location>
</feature>
<reference evidence="3 4" key="1">
    <citation type="submission" date="2013-11" db="EMBL/GenBank/DDBJ databases">
        <title>Genome sequencing of Stegodyphus mimosarum.</title>
        <authorList>
            <person name="Bechsgaard J."/>
        </authorList>
    </citation>
    <scope>NUCLEOTIDE SEQUENCE [LARGE SCALE GENOMIC DNA]</scope>
</reference>
<dbReference type="GO" id="GO:0007411">
    <property type="term" value="P:axon guidance"/>
    <property type="evidence" value="ECO:0007669"/>
    <property type="project" value="TreeGrafter"/>
</dbReference>
<organism evidence="3 4">
    <name type="scientific">Stegodyphus mimosarum</name>
    <name type="common">African social velvet spider</name>
    <dbReference type="NCBI Taxonomy" id="407821"/>
    <lineage>
        <taxon>Eukaryota</taxon>
        <taxon>Metazoa</taxon>
        <taxon>Ecdysozoa</taxon>
        <taxon>Arthropoda</taxon>
        <taxon>Chelicerata</taxon>
        <taxon>Arachnida</taxon>
        <taxon>Araneae</taxon>
        <taxon>Araneomorphae</taxon>
        <taxon>Entelegynae</taxon>
        <taxon>Eresoidea</taxon>
        <taxon>Eresidae</taxon>
        <taxon>Stegodyphus</taxon>
    </lineage>
</organism>
<proteinExistence type="predicted"/>
<feature type="non-terminal residue" evidence="3">
    <location>
        <position position="603"/>
    </location>
</feature>
<dbReference type="InterPro" id="IPR038648">
    <property type="entry name" value="PHR_sf"/>
</dbReference>
<accession>A0A087US32</accession>
<dbReference type="Proteomes" id="UP000054359">
    <property type="component" value="Unassembled WGS sequence"/>
</dbReference>
<sequence>MQSISLYNIIVTELQNFSNPASQGPAGASLYNKDFEPSLPRILNPELMLPYKAGVPVSRAHAALNILSTLDTLTSAQEQNLQVLSDDRKRQNLSKVYSKEDFSVVNRFDSHGGGWGYSGHSIEAIRFMADTDILLGGFGLFGGRGEYTAKLKVFDIGPEGGDQEIDGDILVETDEIPYECGARHKYPMLFDEPIQLSANRWYVAWARISGPSSDCGSSGQSVVTTEDQIVFYFKSSKKSNNGTDVNAGQIPQLLYRTVTPDSQGLSKPSSHLEPVTVLSKDFSRTVTPDCFHSLLRLLRWAWQSFKAGYCEAILGSTMPAVAALLDLERLEYICTSSLHLLKIYINEIYPNSSVSKKMPPEVPKLAECVADVRALLQHILSDRLPTAQVKSPFSGIPTSSSTSALLVDYLHAVLEECHETFLACYHAFYPSSQLKWKGLCDLLLTINVPWVEETVEGDHLLAAVLASLCASSIRLTSTLPVTLETDLLSDSSPVTPEQNPDSSPGASNGHTQEMSPGICGSEVHRYPVLVDYVTLRTEREGCNPGPHSFREVLERLLSIVKQPLDAMLYQESIQHSSKLITNACAFIAVIVAELSYQSAGTVV</sequence>
<evidence type="ECO:0000313" key="3">
    <source>
        <dbReference type="EMBL" id="KFM80171.1"/>
    </source>
</evidence>
<evidence type="ECO:0000259" key="2">
    <source>
        <dbReference type="Pfam" id="PF08005"/>
    </source>
</evidence>
<dbReference type="GO" id="GO:0005886">
    <property type="term" value="C:plasma membrane"/>
    <property type="evidence" value="ECO:0007669"/>
    <property type="project" value="TreeGrafter"/>
</dbReference>
<name>A0A087US32_STEMI</name>
<evidence type="ECO:0000256" key="1">
    <source>
        <dbReference type="SAM" id="MobiDB-lite"/>
    </source>
</evidence>
<dbReference type="PANTHER" id="PTHR45943:SF1">
    <property type="entry name" value="E3 UBIQUITIN-PROTEIN LIGASE MYCBP2"/>
    <property type="match status" value="1"/>
</dbReference>
<dbReference type="OMA" id="IGETHRY"/>